<evidence type="ECO:0000313" key="2">
    <source>
        <dbReference type="Proteomes" id="UP000834106"/>
    </source>
</evidence>
<keyword evidence="2" id="KW-1185">Reference proteome</keyword>
<dbReference type="AlphaFoldDB" id="A0AAD2E993"/>
<dbReference type="Proteomes" id="UP000834106">
    <property type="component" value="Chromosome 17"/>
</dbReference>
<dbReference type="EMBL" id="OU503052">
    <property type="protein sequence ID" value="CAI9779471.1"/>
    <property type="molecule type" value="Genomic_DNA"/>
</dbReference>
<name>A0AAD2E993_9LAMI</name>
<protein>
    <submittedName>
        <fullName evidence="1">Uncharacterized protein</fullName>
    </submittedName>
</protein>
<sequence>MDSSKNDITFSGCKTFASCCRKNFNLEISCHTFLHLSLKKRCHESQFQSGCLLGKFQHWRMKHNLCHDFPHQYQVPWSDLRLQQPLRIAKIQLVLDSSFLLKQLPSGFKLYSWKLMVVHLNRNSVCLMAYNLKLSLDGEWWHHVQLSCKIVHKQKRQCSVLGVSTSATFSKIISSSAIHLVHLGMPFSISRFLLQPHINTRTPHICRSKLSPAEECPPVAITLVHIPFSRSRYKHHDRGYVHQRNHQREISSSRKKLVYTHLEAVHVPKAFNLAHNTRISSNMWTCERWQSNESSPLLAIILYLQDEQVLHLVSVMENGGAKNAIAGRISVVGMRG</sequence>
<accession>A0AAD2E993</accession>
<evidence type="ECO:0000313" key="1">
    <source>
        <dbReference type="EMBL" id="CAI9779471.1"/>
    </source>
</evidence>
<reference evidence="1" key="1">
    <citation type="submission" date="2023-05" db="EMBL/GenBank/DDBJ databases">
        <authorList>
            <person name="Huff M."/>
        </authorList>
    </citation>
    <scope>NUCLEOTIDE SEQUENCE</scope>
</reference>
<proteinExistence type="predicted"/>
<organism evidence="1 2">
    <name type="scientific">Fraxinus pennsylvanica</name>
    <dbReference type="NCBI Taxonomy" id="56036"/>
    <lineage>
        <taxon>Eukaryota</taxon>
        <taxon>Viridiplantae</taxon>
        <taxon>Streptophyta</taxon>
        <taxon>Embryophyta</taxon>
        <taxon>Tracheophyta</taxon>
        <taxon>Spermatophyta</taxon>
        <taxon>Magnoliopsida</taxon>
        <taxon>eudicotyledons</taxon>
        <taxon>Gunneridae</taxon>
        <taxon>Pentapetalae</taxon>
        <taxon>asterids</taxon>
        <taxon>lamiids</taxon>
        <taxon>Lamiales</taxon>
        <taxon>Oleaceae</taxon>
        <taxon>Oleeae</taxon>
        <taxon>Fraxinus</taxon>
    </lineage>
</organism>
<gene>
    <name evidence="1" type="ORF">FPE_LOCUS26901</name>
</gene>